<dbReference type="InterPro" id="IPR036388">
    <property type="entry name" value="WH-like_DNA-bd_sf"/>
</dbReference>
<reference evidence="12 13" key="1">
    <citation type="journal article" date="2007" name="Int. J. Syst. Evol. Microbiol.">
        <title>Paenibacillus ginsengarvi sp. nov., isolated from soil from ginseng cultivation.</title>
        <authorList>
            <person name="Yoon M.H."/>
            <person name="Ten L.N."/>
            <person name="Im W.T."/>
        </authorList>
    </citation>
    <scope>NUCLEOTIDE SEQUENCE [LARGE SCALE GENOMIC DNA]</scope>
    <source>
        <strain evidence="12 13">KCTC 13059</strain>
    </source>
</reference>
<evidence type="ECO:0000256" key="8">
    <source>
        <dbReference type="ARBA" id="ARBA00049348"/>
    </source>
</evidence>
<dbReference type="Pfam" id="PF02870">
    <property type="entry name" value="Methyltransf_1N"/>
    <property type="match status" value="1"/>
</dbReference>
<evidence type="ECO:0000259" key="11">
    <source>
        <dbReference type="Pfam" id="PF02870"/>
    </source>
</evidence>
<dbReference type="HAMAP" id="MF_00772">
    <property type="entry name" value="OGT"/>
    <property type="match status" value="1"/>
</dbReference>
<dbReference type="CDD" id="cd06445">
    <property type="entry name" value="ATase"/>
    <property type="match status" value="1"/>
</dbReference>
<dbReference type="EC" id="2.1.1.63" evidence="9"/>
<dbReference type="GO" id="GO:0003908">
    <property type="term" value="F:methylated-DNA-[protein]-cysteine S-methyltransferase activity"/>
    <property type="evidence" value="ECO:0007669"/>
    <property type="project" value="UniProtKB-UniRule"/>
</dbReference>
<dbReference type="Gene3D" id="3.30.160.70">
    <property type="entry name" value="Methylated DNA-protein cysteine methyltransferase domain"/>
    <property type="match status" value="1"/>
</dbReference>
<comment type="function">
    <text evidence="9">Involved in the cellular defense against the biological effects of O6-methylguanine (O6-MeG) and O4-methylthymine (O4-MeT) in DNA. Repairs the methylated nucleobase in DNA by stoichiometrically transferring the methyl group to a cysteine residue in the enzyme. This is a suicide reaction: the enzyme is irreversibly inactivated.</text>
</comment>
<organism evidence="12 13">
    <name type="scientific">Paenibacillus ginsengarvi</name>
    <dbReference type="NCBI Taxonomy" id="400777"/>
    <lineage>
        <taxon>Bacteria</taxon>
        <taxon>Bacillati</taxon>
        <taxon>Bacillota</taxon>
        <taxon>Bacilli</taxon>
        <taxon>Bacillales</taxon>
        <taxon>Paenibacillaceae</taxon>
        <taxon>Paenibacillus</taxon>
    </lineage>
</organism>
<evidence type="ECO:0000313" key="12">
    <source>
        <dbReference type="EMBL" id="RKN82269.1"/>
    </source>
</evidence>
<dbReference type="EMBL" id="RBAH01000012">
    <property type="protein sequence ID" value="RKN82269.1"/>
    <property type="molecule type" value="Genomic_DNA"/>
</dbReference>
<evidence type="ECO:0000256" key="6">
    <source>
        <dbReference type="ARBA" id="ARBA00022763"/>
    </source>
</evidence>
<evidence type="ECO:0000313" key="13">
    <source>
        <dbReference type="Proteomes" id="UP000282311"/>
    </source>
</evidence>
<accession>A0A3B0CE95</accession>
<keyword evidence="6 9" id="KW-0227">DNA damage</keyword>
<evidence type="ECO:0000256" key="2">
    <source>
        <dbReference type="ARBA" id="ARBA00008711"/>
    </source>
</evidence>
<dbReference type="InterPro" id="IPR036631">
    <property type="entry name" value="MGMT_N_sf"/>
</dbReference>
<evidence type="ECO:0000256" key="7">
    <source>
        <dbReference type="ARBA" id="ARBA00023204"/>
    </source>
</evidence>
<evidence type="ECO:0000259" key="10">
    <source>
        <dbReference type="Pfam" id="PF01035"/>
    </source>
</evidence>
<dbReference type="AlphaFoldDB" id="A0A3B0CE95"/>
<keyword evidence="13" id="KW-1185">Reference proteome</keyword>
<dbReference type="GO" id="GO:0005737">
    <property type="term" value="C:cytoplasm"/>
    <property type="evidence" value="ECO:0007669"/>
    <property type="project" value="UniProtKB-SubCell"/>
</dbReference>
<comment type="catalytic activity">
    <reaction evidence="8 9">
        <text>a 6-O-methyl-2'-deoxyguanosine in DNA + L-cysteinyl-[protein] = S-methyl-L-cysteinyl-[protein] + a 2'-deoxyguanosine in DNA</text>
        <dbReference type="Rhea" id="RHEA:24000"/>
        <dbReference type="Rhea" id="RHEA-COMP:10131"/>
        <dbReference type="Rhea" id="RHEA-COMP:10132"/>
        <dbReference type="Rhea" id="RHEA-COMP:11367"/>
        <dbReference type="Rhea" id="RHEA-COMP:11368"/>
        <dbReference type="ChEBI" id="CHEBI:29950"/>
        <dbReference type="ChEBI" id="CHEBI:82612"/>
        <dbReference type="ChEBI" id="CHEBI:85445"/>
        <dbReference type="ChEBI" id="CHEBI:85448"/>
        <dbReference type="EC" id="2.1.1.63"/>
    </reaction>
</comment>
<keyword evidence="4 9" id="KW-0489">Methyltransferase</keyword>
<comment type="caution">
    <text evidence="12">The sequence shown here is derived from an EMBL/GenBank/DDBJ whole genome shotgun (WGS) entry which is preliminary data.</text>
</comment>
<dbReference type="GO" id="GO:0006307">
    <property type="term" value="P:DNA alkylation repair"/>
    <property type="evidence" value="ECO:0007669"/>
    <property type="project" value="UniProtKB-UniRule"/>
</dbReference>
<dbReference type="PANTHER" id="PTHR10815">
    <property type="entry name" value="METHYLATED-DNA--PROTEIN-CYSTEINE METHYLTRANSFERASE"/>
    <property type="match status" value="1"/>
</dbReference>
<evidence type="ECO:0000256" key="1">
    <source>
        <dbReference type="ARBA" id="ARBA00001286"/>
    </source>
</evidence>
<dbReference type="PANTHER" id="PTHR10815:SF5">
    <property type="entry name" value="METHYLATED-DNA--PROTEIN-CYSTEINE METHYLTRANSFERASE"/>
    <property type="match status" value="1"/>
</dbReference>
<dbReference type="Pfam" id="PF01035">
    <property type="entry name" value="DNA_binding_1"/>
    <property type="match status" value="1"/>
</dbReference>
<feature type="domain" description="Methylguanine DNA methyltransferase ribonuclease-like" evidence="11">
    <location>
        <begin position="14"/>
        <end position="79"/>
    </location>
</feature>
<dbReference type="InterPro" id="IPR014048">
    <property type="entry name" value="MethylDNA_cys_MeTrfase_DNA-bd"/>
</dbReference>
<name>A0A3B0CE95_9BACL</name>
<protein>
    <recommendedName>
        <fullName evidence="9">Methylated-DNA--protein-cysteine methyltransferase</fullName>
        <ecNumber evidence="9">2.1.1.63</ecNumber>
    </recommendedName>
    <alternativeName>
        <fullName evidence="9">6-O-methylguanine-DNA methyltransferase</fullName>
        <shortName evidence="9">MGMT</shortName>
    </alternativeName>
    <alternativeName>
        <fullName evidence="9">O-6-methylguanine-DNA-alkyltransferase</fullName>
    </alternativeName>
</protein>
<dbReference type="InterPro" id="IPR001497">
    <property type="entry name" value="MethylDNA_cys_MeTrfase_AS"/>
</dbReference>
<keyword evidence="7 9" id="KW-0234">DNA repair</keyword>
<keyword evidence="5 9" id="KW-0808">Transferase</keyword>
<evidence type="ECO:0000256" key="3">
    <source>
        <dbReference type="ARBA" id="ARBA00022490"/>
    </source>
</evidence>
<evidence type="ECO:0000256" key="5">
    <source>
        <dbReference type="ARBA" id="ARBA00022679"/>
    </source>
</evidence>
<dbReference type="InterPro" id="IPR008332">
    <property type="entry name" value="MethylG_MeTrfase_N"/>
</dbReference>
<comment type="miscellaneous">
    <text evidence="9">This enzyme catalyzes only one turnover and therefore is not strictly catalytic. According to one definition, an enzyme is a biocatalyst that acts repeatedly and over many reaction cycles.</text>
</comment>
<dbReference type="PROSITE" id="PS00374">
    <property type="entry name" value="MGMT"/>
    <property type="match status" value="1"/>
</dbReference>
<dbReference type="Gene3D" id="1.10.10.10">
    <property type="entry name" value="Winged helix-like DNA-binding domain superfamily/Winged helix DNA-binding domain"/>
    <property type="match status" value="1"/>
</dbReference>
<evidence type="ECO:0000256" key="4">
    <source>
        <dbReference type="ARBA" id="ARBA00022603"/>
    </source>
</evidence>
<dbReference type="InterPro" id="IPR036217">
    <property type="entry name" value="MethylDNA_cys_MeTrfase_DNAb"/>
</dbReference>
<dbReference type="NCBIfam" id="TIGR00589">
    <property type="entry name" value="ogt"/>
    <property type="match status" value="1"/>
</dbReference>
<comment type="catalytic activity">
    <reaction evidence="1 9">
        <text>a 4-O-methyl-thymidine in DNA + L-cysteinyl-[protein] = a thymidine in DNA + S-methyl-L-cysteinyl-[protein]</text>
        <dbReference type="Rhea" id="RHEA:53428"/>
        <dbReference type="Rhea" id="RHEA-COMP:10131"/>
        <dbReference type="Rhea" id="RHEA-COMP:10132"/>
        <dbReference type="Rhea" id="RHEA-COMP:13555"/>
        <dbReference type="Rhea" id="RHEA-COMP:13556"/>
        <dbReference type="ChEBI" id="CHEBI:29950"/>
        <dbReference type="ChEBI" id="CHEBI:82612"/>
        <dbReference type="ChEBI" id="CHEBI:137386"/>
        <dbReference type="ChEBI" id="CHEBI:137387"/>
        <dbReference type="EC" id="2.1.1.63"/>
    </reaction>
</comment>
<dbReference type="InterPro" id="IPR023546">
    <property type="entry name" value="MGMT"/>
</dbReference>
<dbReference type="SUPFAM" id="SSF46767">
    <property type="entry name" value="Methylated DNA-protein cysteine methyltransferase, C-terminal domain"/>
    <property type="match status" value="1"/>
</dbReference>
<dbReference type="SUPFAM" id="SSF53155">
    <property type="entry name" value="Methylated DNA-protein cysteine methyltransferase domain"/>
    <property type="match status" value="1"/>
</dbReference>
<dbReference type="FunFam" id="1.10.10.10:FF:000214">
    <property type="entry name" value="Methylated-DNA--protein-cysteine methyltransferase"/>
    <property type="match status" value="1"/>
</dbReference>
<comment type="subcellular location">
    <subcellularLocation>
        <location evidence="9">Cytoplasm</location>
    </subcellularLocation>
</comment>
<gene>
    <name evidence="12" type="ORF">D7M11_17355</name>
</gene>
<proteinExistence type="inferred from homology"/>
<sequence length="177" mass="19300">MLYRAEIRLPDRLMTIAATEAGLCFVSLTAESGQELLAWAEKRLPSAVIVYDENRMSEYVRQIEAYFAGTLTIFKLPLDMVGTPFQQAIWRAVAAIPYGEVRTYAAIAAAAGSPKAVRAVGAANGANPIPIIVPCHRVIGSSGTLTGYRGGMALKKQLLHHEGFRDFTDSGHARFRF</sequence>
<feature type="domain" description="Methylated-DNA-[protein]-cysteine S-methyltransferase DNA binding" evidence="10">
    <location>
        <begin position="84"/>
        <end position="163"/>
    </location>
</feature>
<feature type="active site" description="Nucleophile; methyl group acceptor" evidence="9">
    <location>
        <position position="135"/>
    </location>
</feature>
<dbReference type="GO" id="GO:0032259">
    <property type="term" value="P:methylation"/>
    <property type="evidence" value="ECO:0007669"/>
    <property type="project" value="UniProtKB-KW"/>
</dbReference>
<comment type="similarity">
    <text evidence="2 9">Belongs to the MGMT family.</text>
</comment>
<dbReference type="OrthoDB" id="9802228at2"/>
<keyword evidence="3 9" id="KW-0963">Cytoplasm</keyword>
<dbReference type="Proteomes" id="UP000282311">
    <property type="component" value="Unassembled WGS sequence"/>
</dbReference>
<evidence type="ECO:0000256" key="9">
    <source>
        <dbReference type="HAMAP-Rule" id="MF_00772"/>
    </source>
</evidence>